<dbReference type="Gene3D" id="3.30.530.20">
    <property type="match status" value="1"/>
</dbReference>
<keyword evidence="6" id="KW-0227">DNA damage</keyword>
<evidence type="ECO:0000256" key="12">
    <source>
        <dbReference type="RuleBase" id="RU003476"/>
    </source>
</evidence>
<accession>F4CKP0</accession>
<dbReference type="Proteomes" id="UP000007809">
    <property type="component" value="Chromosome"/>
</dbReference>
<sequence length="287" mass="29970">MTAGLCDDHAVPVEQLSYVVAAPRRTVAGLLRDSEVAAAALARAGHGYASDVRLLAPGDRVRLRVRVLARMPLTLPGETVVEEVTPARFATSLVRGPVPELTHVTTLEVAAAGTRVTDTLTWRAPFGPLADPLVLRPLLRGVLGARAAELAERVGVAAGARIVVATALVRDGRVLAAQRTRPAALAGRWELPGGSVETGESEDAAVARELREELGADVVACGRLGTDLPIDAGLLRVHLARLRPGSAEPAALEHAAVRWVDAAGLATLDWVDADRAVLPDLCAVLGT</sequence>
<evidence type="ECO:0000259" key="13">
    <source>
        <dbReference type="PROSITE" id="PS51462"/>
    </source>
</evidence>
<dbReference type="GO" id="GO:0006260">
    <property type="term" value="P:DNA replication"/>
    <property type="evidence" value="ECO:0007669"/>
    <property type="project" value="UniProtKB-KW"/>
</dbReference>
<dbReference type="CDD" id="cd03425">
    <property type="entry name" value="NUDIX_MutT_NudA_like"/>
    <property type="match status" value="1"/>
</dbReference>
<gene>
    <name evidence="14" type="ordered locus">Psed_0996</name>
</gene>
<dbReference type="GO" id="GO:0035539">
    <property type="term" value="F:8-oxo-7,8-dihydrodeoxyguanosine triphosphate pyrophosphatase activity"/>
    <property type="evidence" value="ECO:0007669"/>
    <property type="project" value="UniProtKB-EC"/>
</dbReference>
<dbReference type="InterPro" id="IPR015797">
    <property type="entry name" value="NUDIX_hydrolase-like_dom_sf"/>
</dbReference>
<evidence type="ECO:0000313" key="14">
    <source>
        <dbReference type="EMBL" id="AEA23247.1"/>
    </source>
</evidence>
<dbReference type="GO" id="GO:0008413">
    <property type="term" value="F:8-oxo-7,8-dihydroguanosine triphosphate pyrophosphatase activity"/>
    <property type="evidence" value="ECO:0007669"/>
    <property type="project" value="TreeGrafter"/>
</dbReference>
<comment type="similarity">
    <text evidence="2 12">Belongs to the Nudix hydrolase family.</text>
</comment>
<keyword evidence="7 12" id="KW-0378">Hydrolase</keyword>
<evidence type="ECO:0000256" key="7">
    <source>
        <dbReference type="ARBA" id="ARBA00022801"/>
    </source>
</evidence>
<evidence type="ECO:0000256" key="3">
    <source>
        <dbReference type="ARBA" id="ARBA00022457"/>
    </source>
</evidence>
<keyword evidence="8" id="KW-0460">Magnesium</keyword>
<dbReference type="SUPFAM" id="SSF55961">
    <property type="entry name" value="Bet v1-like"/>
    <property type="match status" value="1"/>
</dbReference>
<dbReference type="PANTHER" id="PTHR47707">
    <property type="entry name" value="8-OXO-DGTP DIPHOSPHATASE"/>
    <property type="match status" value="1"/>
</dbReference>
<dbReference type="PRINTS" id="PR00502">
    <property type="entry name" value="NUDIXFAMILY"/>
</dbReference>
<protein>
    <recommendedName>
        <fullName evidence="11">8-oxo-dGTP diphosphatase</fullName>
        <ecNumber evidence="11">3.6.1.55</ecNumber>
    </recommendedName>
</protein>
<dbReference type="InterPro" id="IPR020476">
    <property type="entry name" value="Nudix_hydrolase"/>
</dbReference>
<evidence type="ECO:0000256" key="1">
    <source>
        <dbReference type="ARBA" id="ARBA00001946"/>
    </source>
</evidence>
<evidence type="ECO:0000256" key="10">
    <source>
        <dbReference type="ARBA" id="ARBA00035861"/>
    </source>
</evidence>
<evidence type="ECO:0000256" key="6">
    <source>
        <dbReference type="ARBA" id="ARBA00022763"/>
    </source>
</evidence>
<keyword evidence="5" id="KW-0479">Metal-binding</keyword>
<dbReference type="Gene3D" id="3.90.79.10">
    <property type="entry name" value="Nucleoside Triphosphate Pyrophosphohydrolase"/>
    <property type="match status" value="1"/>
</dbReference>
<comment type="cofactor">
    <cofactor evidence="1">
        <name>Mg(2+)</name>
        <dbReference type="ChEBI" id="CHEBI:18420"/>
    </cofactor>
</comment>
<dbReference type="InterPro" id="IPR047127">
    <property type="entry name" value="MutT-like"/>
</dbReference>
<evidence type="ECO:0000256" key="8">
    <source>
        <dbReference type="ARBA" id="ARBA00022842"/>
    </source>
</evidence>
<evidence type="ECO:0000313" key="15">
    <source>
        <dbReference type="Proteomes" id="UP000007809"/>
    </source>
</evidence>
<evidence type="ECO:0000256" key="4">
    <source>
        <dbReference type="ARBA" id="ARBA00022705"/>
    </source>
</evidence>
<proteinExistence type="inferred from homology"/>
<comment type="catalytic activity">
    <reaction evidence="10">
        <text>8-oxo-dGTP + H2O = 8-oxo-dGMP + diphosphate + H(+)</text>
        <dbReference type="Rhea" id="RHEA:31575"/>
        <dbReference type="ChEBI" id="CHEBI:15377"/>
        <dbReference type="ChEBI" id="CHEBI:15378"/>
        <dbReference type="ChEBI" id="CHEBI:33019"/>
        <dbReference type="ChEBI" id="CHEBI:63224"/>
        <dbReference type="ChEBI" id="CHEBI:77896"/>
        <dbReference type="EC" id="3.6.1.55"/>
    </reaction>
</comment>
<keyword evidence="3" id="KW-0515">Mutator protein</keyword>
<keyword evidence="4" id="KW-0235">DNA replication</keyword>
<keyword evidence="9" id="KW-0234">DNA repair</keyword>
<dbReference type="GO" id="GO:0044716">
    <property type="term" value="F:8-oxo-GDP phosphatase activity"/>
    <property type="evidence" value="ECO:0007669"/>
    <property type="project" value="TreeGrafter"/>
</dbReference>
<feature type="domain" description="Nudix hydrolase" evidence="13">
    <location>
        <begin position="159"/>
        <end position="283"/>
    </location>
</feature>
<dbReference type="STRING" id="675635.Psed_0996"/>
<evidence type="ECO:0000256" key="9">
    <source>
        <dbReference type="ARBA" id="ARBA00023204"/>
    </source>
</evidence>
<dbReference type="InterPro" id="IPR020084">
    <property type="entry name" value="NUDIX_hydrolase_CS"/>
</dbReference>
<name>F4CKP0_PSEUX</name>
<evidence type="ECO:0000256" key="5">
    <source>
        <dbReference type="ARBA" id="ARBA00022723"/>
    </source>
</evidence>
<dbReference type="SUPFAM" id="SSF55811">
    <property type="entry name" value="Nudix"/>
    <property type="match status" value="1"/>
</dbReference>
<evidence type="ECO:0000256" key="11">
    <source>
        <dbReference type="ARBA" id="ARBA00038905"/>
    </source>
</evidence>
<dbReference type="eggNOG" id="COG0494">
    <property type="taxonomic scope" value="Bacteria"/>
</dbReference>
<organism evidence="14 15">
    <name type="scientific">Pseudonocardia dioxanivorans (strain ATCC 55486 / DSM 44775 / JCM 13855 / CB1190)</name>
    <dbReference type="NCBI Taxonomy" id="675635"/>
    <lineage>
        <taxon>Bacteria</taxon>
        <taxon>Bacillati</taxon>
        <taxon>Actinomycetota</taxon>
        <taxon>Actinomycetes</taxon>
        <taxon>Pseudonocardiales</taxon>
        <taxon>Pseudonocardiaceae</taxon>
        <taxon>Pseudonocardia</taxon>
    </lineage>
</organism>
<dbReference type="KEGG" id="pdx:Psed_0996"/>
<dbReference type="GO" id="GO:0046872">
    <property type="term" value="F:metal ion binding"/>
    <property type="evidence" value="ECO:0007669"/>
    <property type="project" value="UniProtKB-KW"/>
</dbReference>
<dbReference type="GO" id="GO:0044715">
    <property type="term" value="F:8-oxo-dGDP phosphatase activity"/>
    <property type="evidence" value="ECO:0007669"/>
    <property type="project" value="TreeGrafter"/>
</dbReference>
<dbReference type="EC" id="3.6.1.55" evidence="11"/>
<dbReference type="InterPro" id="IPR023393">
    <property type="entry name" value="START-like_dom_sf"/>
</dbReference>
<dbReference type="GO" id="GO:0006281">
    <property type="term" value="P:DNA repair"/>
    <property type="evidence" value="ECO:0007669"/>
    <property type="project" value="UniProtKB-KW"/>
</dbReference>
<evidence type="ECO:0000256" key="2">
    <source>
        <dbReference type="ARBA" id="ARBA00005582"/>
    </source>
</evidence>
<keyword evidence="15" id="KW-1185">Reference proteome</keyword>
<dbReference type="PANTHER" id="PTHR47707:SF1">
    <property type="entry name" value="NUDIX HYDROLASE FAMILY PROTEIN"/>
    <property type="match status" value="1"/>
</dbReference>
<dbReference type="HOGENOM" id="CLU_1040633_0_0_11"/>
<dbReference type="Pfam" id="PF00293">
    <property type="entry name" value="NUDIX"/>
    <property type="match status" value="1"/>
</dbReference>
<dbReference type="EMBL" id="CP002593">
    <property type="protein sequence ID" value="AEA23247.1"/>
    <property type="molecule type" value="Genomic_DNA"/>
</dbReference>
<dbReference type="PROSITE" id="PS00893">
    <property type="entry name" value="NUDIX_BOX"/>
    <property type="match status" value="1"/>
</dbReference>
<dbReference type="InterPro" id="IPR000086">
    <property type="entry name" value="NUDIX_hydrolase_dom"/>
</dbReference>
<dbReference type="PROSITE" id="PS51462">
    <property type="entry name" value="NUDIX"/>
    <property type="match status" value="1"/>
</dbReference>
<dbReference type="AlphaFoldDB" id="F4CKP0"/>
<reference evidence="14 15" key="1">
    <citation type="journal article" date="2011" name="J. Bacteriol.">
        <title>Genome sequence of the 1,4-dioxane-degrading Pseudonocardia dioxanivorans strain CB1190.</title>
        <authorList>
            <person name="Sales C.M."/>
            <person name="Mahendra S."/>
            <person name="Grostern A."/>
            <person name="Parales R.E."/>
            <person name="Goodwin L.A."/>
            <person name="Woyke T."/>
            <person name="Nolan M."/>
            <person name="Lapidus A."/>
            <person name="Chertkov O."/>
            <person name="Ovchinnikova G."/>
            <person name="Sczyrba A."/>
            <person name="Alvarez-Cohen L."/>
        </authorList>
    </citation>
    <scope>NUCLEOTIDE SEQUENCE [LARGE SCALE GENOMIC DNA]</scope>
    <source>
        <strain evidence="15">ATCC 55486 / DSM 44775 / JCM 13855 / CB1190</strain>
    </source>
</reference>